<evidence type="ECO:0000256" key="2">
    <source>
        <dbReference type="ARBA" id="ARBA00023315"/>
    </source>
</evidence>
<dbReference type="OrthoDB" id="240216at2759"/>
<evidence type="ECO:0000313" key="5">
    <source>
        <dbReference type="EMBL" id="VEN58237.1"/>
    </source>
</evidence>
<keyword evidence="2" id="KW-0012">Acyltransferase</keyword>
<protein>
    <recommendedName>
        <fullName evidence="4">Choline/carnitine acyltransferase domain-containing protein</fullName>
    </recommendedName>
</protein>
<evidence type="ECO:0000313" key="6">
    <source>
        <dbReference type="Proteomes" id="UP000410492"/>
    </source>
</evidence>
<keyword evidence="6" id="KW-1185">Reference proteome</keyword>
<dbReference type="Proteomes" id="UP000410492">
    <property type="component" value="Unassembled WGS sequence"/>
</dbReference>
<dbReference type="UniPathway" id="UPA00659"/>
<keyword evidence="2" id="KW-0808">Transferase</keyword>
<comment type="pathway">
    <text evidence="1">Lipid metabolism; fatty acid beta-oxidation.</text>
</comment>
<dbReference type="SUPFAM" id="SSF52777">
    <property type="entry name" value="CoA-dependent acyltransferases"/>
    <property type="match status" value="1"/>
</dbReference>
<evidence type="ECO:0000259" key="4">
    <source>
        <dbReference type="Pfam" id="PF00755"/>
    </source>
</evidence>
<proteinExistence type="predicted"/>
<reference evidence="5 6" key="1">
    <citation type="submission" date="2019-01" db="EMBL/GenBank/DDBJ databases">
        <authorList>
            <person name="Sayadi A."/>
        </authorList>
    </citation>
    <scope>NUCLEOTIDE SEQUENCE [LARGE SCALE GENOMIC DNA]</scope>
</reference>
<dbReference type="GO" id="GO:0006635">
    <property type="term" value="P:fatty acid beta-oxidation"/>
    <property type="evidence" value="ECO:0007669"/>
    <property type="project" value="UniProtKB-UniPathway"/>
</dbReference>
<feature type="domain" description="Choline/carnitine acyltransferase" evidence="4">
    <location>
        <begin position="20"/>
        <end position="83"/>
    </location>
</feature>
<dbReference type="Pfam" id="PF00755">
    <property type="entry name" value="Carn_acyltransf"/>
    <property type="match status" value="1"/>
</dbReference>
<dbReference type="AlphaFoldDB" id="A0A653DFV3"/>
<dbReference type="PANTHER" id="PTHR22589:SF103">
    <property type="entry name" value="CARNITINE O-ACETYL-TRANSFERASE, ISOFORM A-RELATED"/>
    <property type="match status" value="1"/>
</dbReference>
<evidence type="ECO:0000256" key="3">
    <source>
        <dbReference type="ARBA" id="ARBA00048999"/>
    </source>
</evidence>
<dbReference type="InterPro" id="IPR039551">
    <property type="entry name" value="Cho/carn_acyl_trans"/>
</dbReference>
<dbReference type="Gene3D" id="1.10.275.20">
    <property type="entry name" value="Choline/Carnitine o-acyltransferase"/>
    <property type="match status" value="1"/>
</dbReference>
<dbReference type="InterPro" id="IPR000542">
    <property type="entry name" value="Carn_acyl_trans"/>
</dbReference>
<sequence length="105" mass="12382">MAKMRLHSKTYQAQEQLPKLPLPPLQNTLKKYEKTLRPLLTEQEHEKVQKIIEKFGGPGGIGVKLQLYLANRREKVDNWVRLFEYFIYDKVHQVLILSGTHVKKK</sequence>
<dbReference type="PROSITE" id="PS00439">
    <property type="entry name" value="ACYLTRANSF_C_1"/>
    <property type="match status" value="1"/>
</dbReference>
<dbReference type="PANTHER" id="PTHR22589">
    <property type="entry name" value="CARNITINE O-ACYLTRANSFERASE"/>
    <property type="match status" value="1"/>
</dbReference>
<accession>A0A653DFV3</accession>
<organism evidence="5 6">
    <name type="scientific">Callosobruchus maculatus</name>
    <name type="common">Southern cowpea weevil</name>
    <name type="synonym">Pulse bruchid</name>
    <dbReference type="NCBI Taxonomy" id="64391"/>
    <lineage>
        <taxon>Eukaryota</taxon>
        <taxon>Metazoa</taxon>
        <taxon>Ecdysozoa</taxon>
        <taxon>Arthropoda</taxon>
        <taxon>Hexapoda</taxon>
        <taxon>Insecta</taxon>
        <taxon>Pterygota</taxon>
        <taxon>Neoptera</taxon>
        <taxon>Endopterygota</taxon>
        <taxon>Coleoptera</taxon>
        <taxon>Polyphaga</taxon>
        <taxon>Cucujiformia</taxon>
        <taxon>Chrysomeloidea</taxon>
        <taxon>Chrysomelidae</taxon>
        <taxon>Bruchinae</taxon>
        <taxon>Bruchini</taxon>
        <taxon>Callosobruchus</taxon>
    </lineage>
</organism>
<name>A0A653DFV3_CALMS</name>
<gene>
    <name evidence="5" type="ORF">CALMAC_LOCUS16642</name>
</gene>
<dbReference type="InterPro" id="IPR042572">
    <property type="entry name" value="Carn_acyl_trans_N"/>
</dbReference>
<comment type="catalytic activity">
    <reaction evidence="3">
        <text>4,8-dimethylnonanoyl-CoA + (R)-carnitine = O-4,8-dimethylnonanoyl-(R)-carnitine + CoA</text>
        <dbReference type="Rhea" id="RHEA:44860"/>
        <dbReference type="ChEBI" id="CHEBI:16347"/>
        <dbReference type="ChEBI" id="CHEBI:57287"/>
        <dbReference type="ChEBI" id="CHEBI:77061"/>
        <dbReference type="ChEBI" id="CHEBI:84654"/>
    </reaction>
</comment>
<evidence type="ECO:0000256" key="1">
    <source>
        <dbReference type="ARBA" id="ARBA00005005"/>
    </source>
</evidence>
<dbReference type="EMBL" id="CAACVG010011508">
    <property type="protein sequence ID" value="VEN58237.1"/>
    <property type="molecule type" value="Genomic_DNA"/>
</dbReference>
<dbReference type="GO" id="GO:0016747">
    <property type="term" value="F:acyltransferase activity, transferring groups other than amino-acyl groups"/>
    <property type="evidence" value="ECO:0007669"/>
    <property type="project" value="UniProtKB-ARBA"/>
</dbReference>